<evidence type="ECO:0000256" key="1">
    <source>
        <dbReference type="SAM" id="MobiDB-lite"/>
    </source>
</evidence>
<keyword evidence="3" id="KW-1185">Reference proteome</keyword>
<dbReference type="EMBL" id="JAENIK010000011">
    <property type="protein sequence ID" value="MBK1816492.1"/>
    <property type="molecule type" value="Genomic_DNA"/>
</dbReference>
<name>A0A934R425_9BACT</name>
<reference evidence="2" key="1">
    <citation type="submission" date="2021-01" db="EMBL/GenBank/DDBJ databases">
        <title>Modified the classification status of verrucomicrobia.</title>
        <authorList>
            <person name="Feng X."/>
        </authorList>
    </citation>
    <scope>NUCLEOTIDE SEQUENCE</scope>
    <source>
        <strain evidence="2">JCM 18052</strain>
    </source>
</reference>
<accession>A0A934R425</accession>
<proteinExistence type="predicted"/>
<feature type="compositionally biased region" description="Basic and acidic residues" evidence="1">
    <location>
        <begin position="16"/>
        <end position="26"/>
    </location>
</feature>
<dbReference type="RefSeq" id="WP_200351425.1">
    <property type="nucleotide sequence ID" value="NZ_BAABHZ010000006.1"/>
</dbReference>
<dbReference type="AlphaFoldDB" id="A0A934R425"/>
<dbReference type="Proteomes" id="UP000600139">
    <property type="component" value="Unassembled WGS sequence"/>
</dbReference>
<feature type="region of interest" description="Disordered" evidence="1">
    <location>
        <begin position="1"/>
        <end position="26"/>
    </location>
</feature>
<sequence>MNEPMDYQSHLKAHSARQEAEASRRRQSDADRLIALRVSCEDAEKIIREIIEPELEKMRAAIETAGRECTLKVSRRKVHDISSEFEIEINIRSVKRTLHFQAKPQDRAFMVSHYDSGNAFDGSLELTFLYSDITTAFVLKKCEEFMRAAFPV</sequence>
<protein>
    <submittedName>
        <fullName evidence="2">Uncharacterized protein</fullName>
    </submittedName>
</protein>
<organism evidence="2 3">
    <name type="scientific">Luteolibacter yonseiensis</name>
    <dbReference type="NCBI Taxonomy" id="1144680"/>
    <lineage>
        <taxon>Bacteria</taxon>
        <taxon>Pseudomonadati</taxon>
        <taxon>Verrucomicrobiota</taxon>
        <taxon>Verrucomicrobiia</taxon>
        <taxon>Verrucomicrobiales</taxon>
        <taxon>Verrucomicrobiaceae</taxon>
        <taxon>Luteolibacter</taxon>
    </lineage>
</organism>
<evidence type="ECO:0000313" key="3">
    <source>
        <dbReference type="Proteomes" id="UP000600139"/>
    </source>
</evidence>
<gene>
    <name evidence="2" type="ORF">JIN84_12775</name>
</gene>
<evidence type="ECO:0000313" key="2">
    <source>
        <dbReference type="EMBL" id="MBK1816492.1"/>
    </source>
</evidence>
<comment type="caution">
    <text evidence="2">The sequence shown here is derived from an EMBL/GenBank/DDBJ whole genome shotgun (WGS) entry which is preliminary data.</text>
</comment>